<dbReference type="AlphaFoldDB" id="A0A653IEY1"/>
<dbReference type="Proteomes" id="UP000439752">
    <property type="component" value="Unassembled WGS sequence"/>
</dbReference>
<name>A0A653IEY1_9BACL</name>
<proteinExistence type="predicted"/>
<evidence type="ECO:0000313" key="1">
    <source>
        <dbReference type="EMBL" id="VWX37766.1"/>
    </source>
</evidence>
<gene>
    <name evidence="1" type="ORF">EXIGUO9Y_360047</name>
</gene>
<organism evidence="1 2">
    <name type="scientific">Exiguobacterium oxidotolerans</name>
    <dbReference type="NCBI Taxonomy" id="223958"/>
    <lineage>
        <taxon>Bacteria</taxon>
        <taxon>Bacillati</taxon>
        <taxon>Bacillota</taxon>
        <taxon>Bacilli</taxon>
        <taxon>Bacillales</taxon>
        <taxon>Bacillales Family XII. Incertae Sedis</taxon>
        <taxon>Exiguobacterium</taxon>
    </lineage>
</organism>
<reference evidence="1 2" key="1">
    <citation type="submission" date="2019-10" db="EMBL/GenBank/DDBJ databases">
        <authorList>
            <person name="Karimi E."/>
        </authorList>
    </citation>
    <scope>NUCLEOTIDE SEQUENCE [LARGE SCALE GENOMIC DNA]</scope>
    <source>
        <strain evidence="1">Exiguobacterium sp. 9Y</strain>
    </source>
</reference>
<accession>A0A653IEY1</accession>
<protein>
    <submittedName>
        <fullName evidence="1">Uncharacterized protein</fullName>
    </submittedName>
</protein>
<sequence length="79" mass="8929">MKSNTFLDWEVSLSEELHAIIDEKAKKMVVMGGFIELNAVLWVDEEGVLQLKPTWDCVISIHAAEKKITIRPAESFGEI</sequence>
<dbReference type="EMBL" id="CABWKQ010000030">
    <property type="protein sequence ID" value="VWX37766.1"/>
    <property type="molecule type" value="Genomic_DNA"/>
</dbReference>
<dbReference type="RefSeq" id="WP_159173716.1">
    <property type="nucleotide sequence ID" value="NZ_LR732312.1"/>
</dbReference>
<evidence type="ECO:0000313" key="2">
    <source>
        <dbReference type="Proteomes" id="UP000439752"/>
    </source>
</evidence>
<keyword evidence="2" id="KW-1185">Reference proteome</keyword>